<sequence length="611" mass="65545">MGNEAMGLGAIHAGVNLVAGYPGTPSTEILETVAKNNDGSIHVEWSVNEKAAMEVAAGAAYSGARALVTMKQVGLNVATDPLMSLAYVGVKGGLVIVSADDPGPISSQTEQDTRTFAMFSKIPVFDPSDPQEAYDMIKDAFELSEKIGSPVLFRPTTRVCHGCASIDVADSYKKNVPEGFVKDTMRWVIFPRTSFLNHEKIEKRNPALGEELSDYKFNSVVKRNGKKGIASGGVSWAYLNEAVSQLGDDKFNDTSLFRVATPFPFPEKAALKFLDGLDEVLCLEELDPVIERALIFTAGKYHLKTKIYGKLDGTTAAAGENSPESVIRYVSSFLGIENLKAGELPEKPKTPVRPPVLCAGCPHRASFYAVKQAMKGRKAVFCGDIGCYTLGNAMPLDMVDTCLCMGADVTIAQGIRAIDKDTTAFSFIGDSTFFASGITGVINAVYNHNDIVLIVLDNSTTAMTGHQPHPGTGITMMDFFEKRKQGIREDIANAVSIENILRGIGLSFVETVDPFDQKKAIDTVKKAACEPGVKAVIFKAPCIALEKPKRAYSVDTDKCIGCRKCITEIGCPAISMNEGKAEIEKSLCYGCSLCETICPVGAIGVKGGADD</sequence>
<dbReference type="EC" id="1.2.7.8" evidence="5"/>
<dbReference type="GO" id="GO:0051539">
    <property type="term" value="F:4 iron, 4 sulfur cluster binding"/>
    <property type="evidence" value="ECO:0007669"/>
    <property type="project" value="UniProtKB-UniRule"/>
</dbReference>
<feature type="binding site" evidence="6">
    <location>
        <position position="594"/>
    </location>
    <ligand>
        <name>[4Fe-4S] cluster</name>
        <dbReference type="ChEBI" id="CHEBI:49883"/>
        <label>2</label>
    </ligand>
</feature>
<dbReference type="Pfam" id="PF02775">
    <property type="entry name" value="TPP_enzyme_C"/>
    <property type="match status" value="1"/>
</dbReference>
<dbReference type="CDD" id="cd02008">
    <property type="entry name" value="TPP_IOR_alpha"/>
    <property type="match status" value="1"/>
</dbReference>
<dbReference type="FunFam" id="3.40.50.970:FF:000039">
    <property type="entry name" value="Indolepyruvate oxidoreductase subunit IorA"/>
    <property type="match status" value="1"/>
</dbReference>
<organism evidence="8 9">
    <name type="scientific">Candidatus Weimeria bifida</name>
    <dbReference type="NCBI Taxonomy" id="2599074"/>
    <lineage>
        <taxon>Bacteria</taxon>
        <taxon>Bacillati</taxon>
        <taxon>Bacillota</taxon>
        <taxon>Clostridia</taxon>
        <taxon>Lachnospirales</taxon>
        <taxon>Lachnospiraceae</taxon>
        <taxon>Candidatus Weimeria</taxon>
    </lineage>
</organism>
<dbReference type="InterPro" id="IPR045025">
    <property type="entry name" value="HACL1-like"/>
</dbReference>
<accession>A0A6N7IXS6</accession>
<proteinExistence type="predicted"/>
<protein>
    <recommendedName>
        <fullName evidence="5">Indolepyruvate oxidoreductase subunit IorA</fullName>
        <shortName evidence="5">IOR</shortName>
        <ecNumber evidence="5">1.2.7.8</ecNumber>
    </recommendedName>
    <alternativeName>
        <fullName evidence="5">Indolepyruvate ferredoxin oxidoreductase subunit alpha</fullName>
    </alternativeName>
</protein>
<dbReference type="PROSITE" id="PS00198">
    <property type="entry name" value="4FE4S_FER_1"/>
    <property type="match status" value="1"/>
</dbReference>
<dbReference type="GO" id="GO:0046872">
    <property type="term" value="F:metal ion binding"/>
    <property type="evidence" value="ECO:0007669"/>
    <property type="project" value="UniProtKB-UniRule"/>
</dbReference>
<dbReference type="PIRSF" id="PIRSF006439">
    <property type="entry name" value="Indolepyruvate_ferr_oxidored"/>
    <property type="match status" value="1"/>
</dbReference>
<dbReference type="InterPro" id="IPR011766">
    <property type="entry name" value="TPP_enzyme_TPP-bd"/>
</dbReference>
<keyword evidence="9" id="KW-1185">Reference proteome</keyword>
<evidence type="ECO:0000313" key="9">
    <source>
        <dbReference type="Proteomes" id="UP000460257"/>
    </source>
</evidence>
<dbReference type="InterPro" id="IPR029061">
    <property type="entry name" value="THDP-binding"/>
</dbReference>
<keyword evidence="5" id="KW-0249">Electron transport</keyword>
<dbReference type="SUPFAM" id="SSF54862">
    <property type="entry name" value="4Fe-4S ferredoxins"/>
    <property type="match status" value="1"/>
</dbReference>
<name>A0A6N7IXS6_9FIRM</name>
<evidence type="ECO:0000259" key="7">
    <source>
        <dbReference type="PROSITE" id="PS51379"/>
    </source>
</evidence>
<dbReference type="InterPro" id="IPR017721">
    <property type="entry name" value="IorA"/>
</dbReference>
<dbReference type="EMBL" id="VOGC01000003">
    <property type="protein sequence ID" value="MQN01123.1"/>
    <property type="molecule type" value="Genomic_DNA"/>
</dbReference>
<evidence type="ECO:0000256" key="5">
    <source>
        <dbReference type="PIRNR" id="PIRNR006439"/>
    </source>
</evidence>
<dbReference type="Proteomes" id="UP000460257">
    <property type="component" value="Unassembled WGS sequence"/>
</dbReference>
<gene>
    <name evidence="8" type="primary">iorA</name>
    <name evidence="8" type="ORF">FRC54_04100</name>
</gene>
<comment type="catalytic activity">
    <reaction evidence="5">
        <text>indole-3-pyruvate + 2 oxidized [2Fe-2S]-[ferredoxin] + CoA = (indol-3-yl)acetyl-CoA + 2 reduced [2Fe-2S]-[ferredoxin] + CO2 + H(+)</text>
        <dbReference type="Rhea" id="RHEA:12645"/>
        <dbReference type="Rhea" id="RHEA-COMP:10000"/>
        <dbReference type="Rhea" id="RHEA-COMP:10001"/>
        <dbReference type="ChEBI" id="CHEBI:15378"/>
        <dbReference type="ChEBI" id="CHEBI:16526"/>
        <dbReference type="ChEBI" id="CHEBI:17640"/>
        <dbReference type="ChEBI" id="CHEBI:33737"/>
        <dbReference type="ChEBI" id="CHEBI:33738"/>
        <dbReference type="ChEBI" id="CHEBI:57271"/>
        <dbReference type="ChEBI" id="CHEBI:57287"/>
        <dbReference type="EC" id="1.2.7.8"/>
    </reaction>
</comment>
<dbReference type="Pfam" id="PF00037">
    <property type="entry name" value="Fer4"/>
    <property type="match status" value="1"/>
</dbReference>
<dbReference type="Pfam" id="PF01855">
    <property type="entry name" value="POR_N"/>
    <property type="match status" value="1"/>
</dbReference>
<evidence type="ECO:0000256" key="1">
    <source>
        <dbReference type="ARBA" id="ARBA00022723"/>
    </source>
</evidence>
<comment type="caution">
    <text evidence="8">The sequence shown here is derived from an EMBL/GenBank/DDBJ whole genome shotgun (WGS) entry which is preliminary data.</text>
</comment>
<dbReference type="GO" id="GO:0043805">
    <property type="term" value="F:indolepyruvate ferredoxin oxidoreductase activity"/>
    <property type="evidence" value="ECO:0007669"/>
    <property type="project" value="UniProtKB-UniRule"/>
</dbReference>
<evidence type="ECO:0000256" key="2">
    <source>
        <dbReference type="ARBA" id="ARBA00023002"/>
    </source>
</evidence>
<dbReference type="NCBIfam" id="TIGR03336">
    <property type="entry name" value="IOR_alpha"/>
    <property type="match status" value="1"/>
</dbReference>
<feature type="binding site" evidence="6">
    <location>
        <position position="565"/>
    </location>
    <ligand>
        <name>[4Fe-4S] cluster</name>
        <dbReference type="ChEBI" id="CHEBI:49883"/>
        <label>1</label>
    </ligand>
</feature>
<feature type="binding site" evidence="6">
    <location>
        <position position="559"/>
    </location>
    <ligand>
        <name>[4Fe-4S] cluster</name>
        <dbReference type="ChEBI" id="CHEBI:49883"/>
        <label>1</label>
    </ligand>
</feature>
<dbReference type="SUPFAM" id="SSF52518">
    <property type="entry name" value="Thiamin diphosphate-binding fold (THDP-binding)"/>
    <property type="match status" value="2"/>
</dbReference>
<feature type="domain" description="4Fe-4S ferredoxin-type" evidence="7">
    <location>
        <begin position="579"/>
        <end position="608"/>
    </location>
</feature>
<comment type="cofactor">
    <cofactor evidence="5 6">
        <name>[4Fe-4S] cluster</name>
        <dbReference type="ChEBI" id="CHEBI:49883"/>
    </cofactor>
    <text evidence="5 6">Binds 2 [4Fe-4S] clusters. In this family the first cluster has a non-standard and varying [4Fe-4S] binding motif CX(2)CX(2)CX(4-5)CP.</text>
</comment>
<keyword evidence="1 5" id="KW-0479">Metal-binding</keyword>
<feature type="binding site" evidence="6">
    <location>
        <position position="598"/>
    </location>
    <ligand>
        <name>[4Fe-4S] cluster</name>
        <dbReference type="ChEBI" id="CHEBI:49883"/>
        <label>1</label>
    </ligand>
</feature>
<dbReference type="InterPro" id="IPR017900">
    <property type="entry name" value="4Fe4S_Fe_S_CS"/>
</dbReference>
<keyword evidence="2 5" id="KW-0560">Oxidoreductase</keyword>
<dbReference type="AlphaFoldDB" id="A0A6N7IXS6"/>
<dbReference type="InterPro" id="IPR002880">
    <property type="entry name" value="Pyrv_Fd/Flavodoxin_OxRdtase_N"/>
</dbReference>
<evidence type="ECO:0000256" key="6">
    <source>
        <dbReference type="PIRSR" id="PIRSR006439-50"/>
    </source>
</evidence>
<feature type="domain" description="4Fe-4S ferredoxin-type" evidence="7">
    <location>
        <begin position="550"/>
        <end position="578"/>
    </location>
</feature>
<comment type="function">
    <text evidence="5">Catalyzes the ferredoxin-dependent oxidative decarboxylation of arylpyruvates.</text>
</comment>
<evidence type="ECO:0000256" key="3">
    <source>
        <dbReference type="ARBA" id="ARBA00023004"/>
    </source>
</evidence>
<evidence type="ECO:0000313" key="8">
    <source>
        <dbReference type="EMBL" id="MQN01123.1"/>
    </source>
</evidence>
<feature type="binding site" evidence="6">
    <location>
        <position position="588"/>
    </location>
    <ligand>
        <name>[4Fe-4S] cluster</name>
        <dbReference type="ChEBI" id="CHEBI:49883"/>
        <label>2</label>
    </ligand>
</feature>
<keyword evidence="3 5" id="KW-0408">Iron</keyword>
<feature type="binding site" evidence="6">
    <location>
        <position position="562"/>
    </location>
    <ligand>
        <name>[4Fe-4S] cluster</name>
        <dbReference type="ChEBI" id="CHEBI:49883"/>
        <label>1</label>
    </ligand>
</feature>
<dbReference type="PROSITE" id="PS51379">
    <property type="entry name" value="4FE4S_FER_2"/>
    <property type="match status" value="2"/>
</dbReference>
<keyword evidence="5 6" id="KW-0004">4Fe-4S</keyword>
<dbReference type="InterPro" id="IPR017896">
    <property type="entry name" value="4Fe4S_Fe-S-bd"/>
</dbReference>
<dbReference type="PANTHER" id="PTHR43710">
    <property type="entry name" value="2-HYDROXYACYL-COA LYASE"/>
    <property type="match status" value="1"/>
</dbReference>
<evidence type="ECO:0000256" key="4">
    <source>
        <dbReference type="ARBA" id="ARBA00023014"/>
    </source>
</evidence>
<dbReference type="GO" id="GO:0030976">
    <property type="term" value="F:thiamine pyrophosphate binding"/>
    <property type="evidence" value="ECO:0007669"/>
    <property type="project" value="InterPro"/>
</dbReference>
<keyword evidence="4 5" id="KW-0411">Iron-sulfur</keyword>
<feature type="binding site" evidence="6">
    <location>
        <position position="571"/>
    </location>
    <ligand>
        <name>[4Fe-4S] cluster</name>
        <dbReference type="ChEBI" id="CHEBI:49883"/>
        <label>2</label>
    </ligand>
</feature>
<dbReference type="PANTHER" id="PTHR43710:SF7">
    <property type="entry name" value="INDOLEPYRUVATE OXIDOREDUCTASE SUBUNIT IORA"/>
    <property type="match status" value="1"/>
</dbReference>
<dbReference type="Gene3D" id="3.30.70.20">
    <property type="match status" value="1"/>
</dbReference>
<feature type="binding site" evidence="6">
    <location>
        <position position="591"/>
    </location>
    <ligand>
        <name>[4Fe-4S] cluster</name>
        <dbReference type="ChEBI" id="CHEBI:49883"/>
        <label>2</label>
    </ligand>
</feature>
<dbReference type="CDD" id="cd07034">
    <property type="entry name" value="TPP_PYR_PFOR_IOR-alpha_like"/>
    <property type="match status" value="1"/>
</dbReference>
<dbReference type="Gene3D" id="3.40.50.970">
    <property type="match status" value="2"/>
</dbReference>
<keyword evidence="5" id="KW-0813">Transport</keyword>
<reference evidence="8" key="1">
    <citation type="journal article" date="2020" name="Appl. Environ. Microbiol.">
        <title>Medium-Chain Fatty Acid Synthesis by 'Candidatus Weimeria bifida' gen. nov., sp. nov., and 'Candidatus Pseudoramibacter fermentans' sp. nov.</title>
        <authorList>
            <person name="Scarborough M.J."/>
            <person name="Myers K.S."/>
            <person name="Donohue T.J."/>
            <person name="Noguera D.R."/>
        </authorList>
    </citation>
    <scope>NUCLEOTIDE SEQUENCE</scope>
    <source>
        <strain evidence="8">LCO1.1</strain>
    </source>
</reference>